<dbReference type="EMBL" id="JAHWZY010000024">
    <property type="protein sequence ID" value="MEZ3181319.1"/>
    <property type="molecule type" value="Genomic_DNA"/>
</dbReference>
<accession>A0ABV4J329</accession>
<keyword evidence="8" id="KW-1185">Reference proteome</keyword>
<protein>
    <recommendedName>
        <fullName evidence="6">Mutator family transposase</fullName>
    </recommendedName>
</protein>
<keyword evidence="5 6" id="KW-0233">DNA recombination</keyword>
<evidence type="ECO:0000256" key="6">
    <source>
        <dbReference type="RuleBase" id="RU365089"/>
    </source>
</evidence>
<comment type="similarity">
    <text evidence="2 6">Belongs to the transposase mutator family.</text>
</comment>
<dbReference type="InterPro" id="IPR001207">
    <property type="entry name" value="Transposase_mutator"/>
</dbReference>
<evidence type="ECO:0000256" key="1">
    <source>
        <dbReference type="ARBA" id="ARBA00002190"/>
    </source>
</evidence>
<dbReference type="Pfam" id="PF00872">
    <property type="entry name" value="Transposase_mut"/>
    <property type="match status" value="1"/>
</dbReference>
<evidence type="ECO:0000256" key="4">
    <source>
        <dbReference type="ARBA" id="ARBA00023125"/>
    </source>
</evidence>
<dbReference type="PANTHER" id="PTHR33217:SF8">
    <property type="entry name" value="MUTATOR FAMILY TRANSPOSASE"/>
    <property type="match status" value="1"/>
</dbReference>
<evidence type="ECO:0000256" key="3">
    <source>
        <dbReference type="ARBA" id="ARBA00022578"/>
    </source>
</evidence>
<evidence type="ECO:0000313" key="8">
    <source>
        <dbReference type="Proteomes" id="UP001567537"/>
    </source>
</evidence>
<reference evidence="7 8" key="1">
    <citation type="journal article" date="2021" name="Res Sq">
        <title>Streptomyces Pimoensis sp. nov., Isolated From the Taklimakan Desert in Xinjiang, China.</title>
        <authorList>
            <person name="Zhang P."/>
            <person name="Luo X."/>
            <person name="Luo X."/>
            <person name="Liu Z."/>
            <person name="Xia Z."/>
            <person name="Wan C."/>
            <person name="zhang L."/>
        </authorList>
    </citation>
    <scope>NUCLEOTIDE SEQUENCE [LARGE SCALE GENOMIC DNA]</scope>
    <source>
        <strain evidence="7 8">TRM75549</strain>
    </source>
</reference>
<evidence type="ECO:0000256" key="2">
    <source>
        <dbReference type="ARBA" id="ARBA00010961"/>
    </source>
</evidence>
<proteinExistence type="inferred from homology"/>
<name>A0ABV4J329_9ACTN</name>
<dbReference type="PANTHER" id="PTHR33217">
    <property type="entry name" value="TRANSPOSASE FOR INSERTION SEQUENCE ELEMENT IS1081"/>
    <property type="match status" value="1"/>
</dbReference>
<comment type="caution">
    <text evidence="7">The sequence shown here is derived from an EMBL/GenBank/DDBJ whole genome shotgun (WGS) entry which is preliminary data.</text>
</comment>
<keyword evidence="4 6" id="KW-0238">DNA-binding</keyword>
<comment type="function">
    <text evidence="1 6">Required for the transposition of the insertion element.</text>
</comment>
<keyword evidence="3 6" id="KW-0815">Transposition</keyword>
<keyword evidence="6" id="KW-0814">Transposable element</keyword>
<sequence length="82" mass="9421">MENRGVRDVLMLVRDGPKEPPTAVNDVWPRTVIRTCVVHLLQNIFRYAGRQDRQEMAENLKPICTPQAGAAAIERFAKFREE</sequence>
<dbReference type="Proteomes" id="UP001567537">
    <property type="component" value="Unassembled WGS sequence"/>
</dbReference>
<organism evidence="7 8">
    <name type="scientific">Streptomyces pimonensis</name>
    <dbReference type="NCBI Taxonomy" id="2860288"/>
    <lineage>
        <taxon>Bacteria</taxon>
        <taxon>Bacillati</taxon>
        <taxon>Actinomycetota</taxon>
        <taxon>Actinomycetes</taxon>
        <taxon>Kitasatosporales</taxon>
        <taxon>Streptomycetaceae</taxon>
        <taxon>Streptomyces</taxon>
    </lineage>
</organism>
<gene>
    <name evidence="7" type="ORF">KYY02_22300</name>
</gene>
<evidence type="ECO:0000313" key="7">
    <source>
        <dbReference type="EMBL" id="MEZ3181319.1"/>
    </source>
</evidence>
<evidence type="ECO:0000256" key="5">
    <source>
        <dbReference type="ARBA" id="ARBA00023172"/>
    </source>
</evidence>